<name>A0ABY7U5D9_9CORY</name>
<feature type="region of interest" description="Disordered" evidence="1">
    <location>
        <begin position="171"/>
        <end position="190"/>
    </location>
</feature>
<evidence type="ECO:0000256" key="1">
    <source>
        <dbReference type="SAM" id="MobiDB-lite"/>
    </source>
</evidence>
<dbReference type="PANTHER" id="PTHR34473">
    <property type="entry name" value="UPF0699 TRANSMEMBRANE PROTEIN YDBS"/>
    <property type="match status" value="1"/>
</dbReference>
<organism evidence="4 5">
    <name type="scientific">Corynebacterium massiliense DSM 45435</name>
    <dbReference type="NCBI Taxonomy" id="1121364"/>
    <lineage>
        <taxon>Bacteria</taxon>
        <taxon>Bacillati</taxon>
        <taxon>Actinomycetota</taxon>
        <taxon>Actinomycetes</taxon>
        <taxon>Mycobacteriales</taxon>
        <taxon>Corynebacteriaceae</taxon>
        <taxon>Corynebacterium</taxon>
    </lineage>
</organism>
<keyword evidence="2" id="KW-0472">Membrane</keyword>
<gene>
    <name evidence="4" type="ORF">CMASS_02205</name>
</gene>
<keyword evidence="5" id="KW-1185">Reference proteome</keyword>
<dbReference type="InterPro" id="IPR005182">
    <property type="entry name" value="YdbS-like_PH"/>
</dbReference>
<dbReference type="RefSeq" id="WP_022862669.1">
    <property type="nucleotide sequence ID" value="NZ_ATVG01000003.1"/>
</dbReference>
<evidence type="ECO:0000313" key="4">
    <source>
        <dbReference type="EMBL" id="WCZ31900.1"/>
    </source>
</evidence>
<dbReference type="InterPro" id="IPR014529">
    <property type="entry name" value="UCP026631"/>
</dbReference>
<feature type="domain" description="YdbS-like PH" evidence="3">
    <location>
        <begin position="83"/>
        <end position="160"/>
    </location>
</feature>
<dbReference type="Pfam" id="PF03703">
    <property type="entry name" value="bPH_2"/>
    <property type="match status" value="2"/>
</dbReference>
<dbReference type="PANTHER" id="PTHR34473:SF2">
    <property type="entry name" value="UPF0699 TRANSMEMBRANE PROTEIN YDBT"/>
    <property type="match status" value="1"/>
</dbReference>
<evidence type="ECO:0000256" key="2">
    <source>
        <dbReference type="SAM" id="Phobius"/>
    </source>
</evidence>
<keyword evidence="2" id="KW-0812">Transmembrane</keyword>
<feature type="transmembrane region" description="Helical" evidence="2">
    <location>
        <begin position="58"/>
        <end position="83"/>
    </location>
</feature>
<dbReference type="EMBL" id="CP063189">
    <property type="protein sequence ID" value="WCZ31900.1"/>
    <property type="molecule type" value="Genomic_DNA"/>
</dbReference>
<dbReference type="PIRSF" id="PIRSF026631">
    <property type="entry name" value="UCP026631"/>
    <property type="match status" value="1"/>
</dbReference>
<accession>A0ABY7U5D9</accession>
<protein>
    <submittedName>
        <fullName evidence="4">Bacterial membrane flanked domain protein</fullName>
    </submittedName>
</protein>
<evidence type="ECO:0000259" key="3">
    <source>
        <dbReference type="Pfam" id="PF03703"/>
    </source>
</evidence>
<evidence type="ECO:0000313" key="5">
    <source>
        <dbReference type="Proteomes" id="UP001220064"/>
    </source>
</evidence>
<feature type="transmembrane region" description="Helical" evidence="2">
    <location>
        <begin position="20"/>
        <end position="38"/>
    </location>
</feature>
<sequence>MSSADITEQGYHRVHRATPLLKFWSGIVAFVLAIVMHYDKVVAMLWDFLTTGHGKIALVSAVVAALGFAVACVGIWFVSGVWWRRMGYRVGDQELSFRHGVLSSHVRTARFERTQAVDVVEPFIARLFGLAAVRVETAGGVDSVIVINYLRMSDAEALRDVVLQRVRGADVVGGGEDEPASGSESGLETEPDADLGADALISEIPLNRSVGGVLLHPWVIVLVIGGGLALLSPLGWAAALPFVLGTVPSVFRFLNEAWRFTAHVNEDPASGDRQLVVSYGLTERRRQTIRVDRIHAVAVQRPMLWRFAGWYRVEVSVAGYGSVLRDNSGSTRVLPVGTRDEALALVQLATGLNAEEVEAFADPDGHTNPTYTTPRAAFWATPIDRAQQAVTLVEPTAEHAECAVVHKGRWARRMSVVATPHIQELTYTRGPLNRMMGVSDLRFNLVPGPVSMNAQQLRAADATELLHHLRGRQLPRVQERCSH</sequence>
<dbReference type="Proteomes" id="UP001220064">
    <property type="component" value="Chromosome"/>
</dbReference>
<keyword evidence="2" id="KW-1133">Transmembrane helix</keyword>
<reference evidence="4 5" key="1">
    <citation type="submission" date="2020-10" db="EMBL/GenBank/DDBJ databases">
        <title>Complete genome sequence of Corynebacterium massiliense DSM 45435, type strain of Corynebacterium massiliense.</title>
        <authorList>
            <person name="Busche T."/>
            <person name="Kalinowski J."/>
            <person name="Ruckert C."/>
        </authorList>
    </citation>
    <scope>NUCLEOTIDE SEQUENCE [LARGE SCALE GENOMIC DNA]</scope>
    <source>
        <strain evidence="4 5">DSM 45435</strain>
    </source>
</reference>
<feature type="domain" description="YdbS-like PH" evidence="3">
    <location>
        <begin position="272"/>
        <end position="322"/>
    </location>
</feature>
<feature type="transmembrane region" description="Helical" evidence="2">
    <location>
        <begin position="210"/>
        <end position="230"/>
    </location>
</feature>
<proteinExistence type="predicted"/>